<evidence type="ECO:0000256" key="2">
    <source>
        <dbReference type="SAM" id="MobiDB-lite"/>
    </source>
</evidence>
<feature type="chain" id="PRO_5002797701" description="Outer membrane chaperone Skp (OmpH)" evidence="3">
    <location>
        <begin position="20"/>
        <end position="211"/>
    </location>
</feature>
<feature type="signal peptide" evidence="3">
    <location>
        <begin position="1"/>
        <end position="19"/>
    </location>
</feature>
<keyword evidence="3" id="KW-0732">Signal</keyword>
<feature type="region of interest" description="Disordered" evidence="2">
    <location>
        <begin position="178"/>
        <end position="211"/>
    </location>
</feature>
<organism evidence="4 5">
    <name type="scientific">Chloroherpeton thalassium (strain ATCC 35110 / GB-78)</name>
    <dbReference type="NCBI Taxonomy" id="517418"/>
    <lineage>
        <taxon>Bacteria</taxon>
        <taxon>Pseudomonadati</taxon>
        <taxon>Chlorobiota</taxon>
        <taxon>Chlorobiia</taxon>
        <taxon>Chlorobiales</taxon>
        <taxon>Chloroherpetonaceae</taxon>
        <taxon>Chloroherpeton</taxon>
    </lineage>
</organism>
<reference evidence="4 5" key="1">
    <citation type="submission" date="2008-06" db="EMBL/GenBank/DDBJ databases">
        <title>Complete sequence of Chloroherpeton thalassium ATCC 35110.</title>
        <authorList>
            <consortium name="US DOE Joint Genome Institute"/>
            <person name="Lucas S."/>
            <person name="Copeland A."/>
            <person name="Lapidus A."/>
            <person name="Glavina del Rio T."/>
            <person name="Dalin E."/>
            <person name="Tice H."/>
            <person name="Bruce D."/>
            <person name="Goodwin L."/>
            <person name="Pitluck S."/>
            <person name="Schmutz J."/>
            <person name="Larimer F."/>
            <person name="Land M."/>
            <person name="Hauser L."/>
            <person name="Kyrpides N."/>
            <person name="Mikhailova N."/>
            <person name="Liu Z."/>
            <person name="Li T."/>
            <person name="Zhao F."/>
            <person name="Overmann J."/>
            <person name="Bryant D.A."/>
            <person name="Richardson P."/>
        </authorList>
    </citation>
    <scope>NUCLEOTIDE SEQUENCE [LARGE SCALE GENOMIC DNA]</scope>
    <source>
        <strain evidence="5">ATCC 35110 / GB-78</strain>
    </source>
</reference>
<dbReference type="HOGENOM" id="CLU_1303091_0_0_10"/>
<dbReference type="EMBL" id="CP001100">
    <property type="protein sequence ID" value="ACF12668.1"/>
    <property type="molecule type" value="Genomic_DNA"/>
</dbReference>
<evidence type="ECO:0000313" key="5">
    <source>
        <dbReference type="Proteomes" id="UP000001208"/>
    </source>
</evidence>
<keyword evidence="5" id="KW-1185">Reference proteome</keyword>
<keyword evidence="1" id="KW-0175">Coiled coil</keyword>
<evidence type="ECO:0000256" key="1">
    <source>
        <dbReference type="SAM" id="Coils"/>
    </source>
</evidence>
<dbReference type="STRING" id="517418.Ctha_0197"/>
<sequence>MRSLILLLVGLFYVQSAFAANAYEAANEAVAVKEMQRRATKKEKPEQQKQSATSVEPRKLISEDSLKALNKWLDTEKEYKRLKNLMAKQNSRIRLFKERLDKAEKVAELYNQPGKDPEYLRDQKEAQANLGEAKKNHDVEAKKLDDLKSELAVAEKRYTIAEKAYKIYNPTLIGFAGKSVDENKVTDESELESEEVAPEDDASSEDAAPAE</sequence>
<protein>
    <recommendedName>
        <fullName evidence="6">Outer membrane chaperone Skp (OmpH)</fullName>
    </recommendedName>
</protein>
<evidence type="ECO:0000313" key="4">
    <source>
        <dbReference type="EMBL" id="ACF12668.1"/>
    </source>
</evidence>
<name>B3QT25_CHLT3</name>
<accession>B3QT25</accession>
<feature type="compositionally biased region" description="Acidic residues" evidence="2">
    <location>
        <begin position="188"/>
        <end position="204"/>
    </location>
</feature>
<feature type="coiled-coil region" evidence="1">
    <location>
        <begin position="79"/>
        <end position="106"/>
    </location>
</feature>
<dbReference type="RefSeq" id="WP_012498752.1">
    <property type="nucleotide sequence ID" value="NC_011026.1"/>
</dbReference>
<proteinExistence type="predicted"/>
<evidence type="ECO:0000256" key="3">
    <source>
        <dbReference type="SAM" id="SignalP"/>
    </source>
</evidence>
<gene>
    <name evidence="4" type="ordered locus">Ctha_0197</name>
</gene>
<feature type="region of interest" description="Disordered" evidence="2">
    <location>
        <begin position="37"/>
        <end position="59"/>
    </location>
</feature>
<dbReference type="Proteomes" id="UP000001208">
    <property type="component" value="Chromosome"/>
</dbReference>
<evidence type="ECO:0008006" key="6">
    <source>
        <dbReference type="Google" id="ProtNLM"/>
    </source>
</evidence>
<dbReference type="KEGG" id="cts:Ctha_0197"/>
<feature type="coiled-coil region" evidence="1">
    <location>
        <begin position="130"/>
        <end position="164"/>
    </location>
</feature>
<feature type="compositionally biased region" description="Basic and acidic residues" evidence="2">
    <location>
        <begin position="37"/>
        <end position="47"/>
    </location>
</feature>
<dbReference type="AlphaFoldDB" id="B3QT25"/>